<dbReference type="InterPro" id="IPR011006">
    <property type="entry name" value="CheY-like_superfamily"/>
</dbReference>
<feature type="modified residue" description="4-aspartylphosphate" evidence="2">
    <location>
        <position position="54"/>
    </location>
</feature>
<sequence>MQILVVDDEPLFLRLITTQLEGLGYNDVTTAQSGREALDRIQARAERFDLILLDIRMPEMDGVMLCRNIRSLPAYRETPIVMVTAMSDKSYIDDAFAAGALDYITKPLDRIELKARLGTVARLLAQQRAAAAAVAVNTSLSSYAVAPPFAFDDAIALPNIDRLLSETALENYLLTLGLGRMHGLRAFAVVVENADQLYLTGTPGEFVDMIGDVATVIQDSLKAEDVLMAYSGEGVFVCLLRGEHGYDSELLSATANFGMSEFGPIYCDAGLALPSIRFGGLARLPSLSFGRPTRLLQMARMQIGSHETNTPLKRRLHRRRIASL</sequence>
<dbReference type="EMBL" id="AUNB01000070">
    <property type="protein sequence ID" value="KEO53326.1"/>
    <property type="molecule type" value="Genomic_DNA"/>
</dbReference>
<evidence type="ECO:0000313" key="4">
    <source>
        <dbReference type="EMBL" id="KEO53326.1"/>
    </source>
</evidence>
<reference evidence="4 5" key="1">
    <citation type="journal article" date="2015" name="Antonie Van Leeuwenhoek">
        <title>Thioclava indica sp. nov., isolated from surface seawater of the Indian Ocean.</title>
        <authorList>
            <person name="Liu Y."/>
            <person name="Lai Q."/>
            <person name="Du J."/>
            <person name="Xu H."/>
            <person name="Jiang L."/>
            <person name="Shao Z."/>
        </authorList>
    </citation>
    <scope>NUCLEOTIDE SEQUENCE [LARGE SCALE GENOMIC DNA]</scope>
    <source>
        <strain evidence="4 5">DT23-4</strain>
    </source>
</reference>
<dbReference type="OrthoDB" id="7326651at2"/>
<dbReference type="RefSeq" id="WP_051697367.1">
    <property type="nucleotide sequence ID" value="NZ_AUNB01000070.1"/>
</dbReference>
<dbReference type="SUPFAM" id="SSF52172">
    <property type="entry name" value="CheY-like"/>
    <property type="match status" value="1"/>
</dbReference>
<dbReference type="AlphaFoldDB" id="A0A074J738"/>
<evidence type="ECO:0000256" key="2">
    <source>
        <dbReference type="PROSITE-ProRule" id="PRU00169"/>
    </source>
</evidence>
<dbReference type="PANTHER" id="PTHR44591">
    <property type="entry name" value="STRESS RESPONSE REGULATOR PROTEIN 1"/>
    <property type="match status" value="1"/>
</dbReference>
<dbReference type="Gene3D" id="3.40.50.2300">
    <property type="match status" value="1"/>
</dbReference>
<keyword evidence="1 2" id="KW-0597">Phosphoprotein</keyword>
<dbReference type="InterPro" id="IPR001789">
    <property type="entry name" value="Sig_transdc_resp-reg_receiver"/>
</dbReference>
<dbReference type="eggNOG" id="COG0745">
    <property type="taxonomic scope" value="Bacteria"/>
</dbReference>
<evidence type="ECO:0000259" key="3">
    <source>
        <dbReference type="PROSITE" id="PS50110"/>
    </source>
</evidence>
<dbReference type="SMART" id="SM00448">
    <property type="entry name" value="REC"/>
    <property type="match status" value="1"/>
</dbReference>
<dbReference type="GO" id="GO:0000160">
    <property type="term" value="P:phosphorelay signal transduction system"/>
    <property type="evidence" value="ECO:0007669"/>
    <property type="project" value="InterPro"/>
</dbReference>
<dbReference type="InterPro" id="IPR050595">
    <property type="entry name" value="Bact_response_regulator"/>
</dbReference>
<protein>
    <recommendedName>
        <fullName evidence="3">Response regulatory domain-containing protein</fullName>
    </recommendedName>
</protein>
<dbReference type="PROSITE" id="PS50110">
    <property type="entry name" value="RESPONSE_REGULATORY"/>
    <property type="match status" value="1"/>
</dbReference>
<proteinExistence type="predicted"/>
<organism evidence="4 5">
    <name type="scientific">Thioclava indica</name>
    <dbReference type="NCBI Taxonomy" id="1353528"/>
    <lineage>
        <taxon>Bacteria</taxon>
        <taxon>Pseudomonadati</taxon>
        <taxon>Pseudomonadota</taxon>
        <taxon>Alphaproteobacteria</taxon>
        <taxon>Rhodobacterales</taxon>
        <taxon>Paracoccaceae</taxon>
        <taxon>Thioclava</taxon>
    </lineage>
</organism>
<feature type="domain" description="Response regulatory" evidence="3">
    <location>
        <begin position="2"/>
        <end position="121"/>
    </location>
</feature>
<dbReference type="STRING" id="1353528.DT23_18565"/>
<evidence type="ECO:0000256" key="1">
    <source>
        <dbReference type="ARBA" id="ARBA00022553"/>
    </source>
</evidence>
<keyword evidence="5" id="KW-1185">Reference proteome</keyword>
<accession>A0A074J738</accession>
<dbReference type="Proteomes" id="UP000027471">
    <property type="component" value="Unassembled WGS sequence"/>
</dbReference>
<dbReference type="PANTHER" id="PTHR44591:SF3">
    <property type="entry name" value="RESPONSE REGULATORY DOMAIN-CONTAINING PROTEIN"/>
    <property type="match status" value="1"/>
</dbReference>
<gene>
    <name evidence="4" type="ORF">DT23_18565</name>
</gene>
<name>A0A074J738_9RHOB</name>
<dbReference type="Pfam" id="PF00072">
    <property type="entry name" value="Response_reg"/>
    <property type="match status" value="1"/>
</dbReference>
<evidence type="ECO:0000313" key="5">
    <source>
        <dbReference type="Proteomes" id="UP000027471"/>
    </source>
</evidence>
<comment type="caution">
    <text evidence="4">The sequence shown here is derived from an EMBL/GenBank/DDBJ whole genome shotgun (WGS) entry which is preliminary data.</text>
</comment>